<dbReference type="PANTHER" id="PTHR33336:SF15">
    <property type="entry name" value="ABM DOMAIN-CONTAINING PROTEIN"/>
    <property type="match status" value="1"/>
</dbReference>
<gene>
    <name evidence="2" type="ORF">SDC9_28181</name>
</gene>
<accession>A0A644UT35</accession>
<reference evidence="2" key="1">
    <citation type="submission" date="2019-08" db="EMBL/GenBank/DDBJ databases">
        <authorList>
            <person name="Kucharzyk K."/>
            <person name="Murdoch R.W."/>
            <person name="Higgins S."/>
            <person name="Loffler F."/>
        </authorList>
    </citation>
    <scope>NUCLEOTIDE SEQUENCE</scope>
</reference>
<dbReference type="InterPro" id="IPR007138">
    <property type="entry name" value="ABM_dom"/>
</dbReference>
<name>A0A644UT35_9ZZZZ</name>
<dbReference type="PROSITE" id="PS51725">
    <property type="entry name" value="ABM"/>
    <property type="match status" value="1"/>
</dbReference>
<proteinExistence type="predicted"/>
<dbReference type="InterPro" id="IPR011008">
    <property type="entry name" value="Dimeric_a/b-barrel"/>
</dbReference>
<dbReference type="AlphaFoldDB" id="A0A644UT35"/>
<dbReference type="Gene3D" id="3.30.70.100">
    <property type="match status" value="1"/>
</dbReference>
<evidence type="ECO:0000259" key="1">
    <source>
        <dbReference type="PROSITE" id="PS51725"/>
    </source>
</evidence>
<dbReference type="PANTHER" id="PTHR33336">
    <property type="entry name" value="QUINOL MONOOXYGENASE YGIN-RELATED"/>
    <property type="match status" value="1"/>
</dbReference>
<evidence type="ECO:0000313" key="2">
    <source>
        <dbReference type="EMBL" id="MPL82246.1"/>
    </source>
</evidence>
<dbReference type="GO" id="GO:0003824">
    <property type="term" value="F:catalytic activity"/>
    <property type="evidence" value="ECO:0007669"/>
    <property type="project" value="TreeGrafter"/>
</dbReference>
<comment type="caution">
    <text evidence="2">The sequence shown here is derived from an EMBL/GenBank/DDBJ whole genome shotgun (WGS) entry which is preliminary data.</text>
</comment>
<dbReference type="SUPFAM" id="SSF54909">
    <property type="entry name" value="Dimeric alpha+beta barrel"/>
    <property type="match status" value="1"/>
</dbReference>
<feature type="domain" description="ABM" evidence="1">
    <location>
        <begin position="36"/>
        <end position="125"/>
    </location>
</feature>
<organism evidence="2">
    <name type="scientific">bioreactor metagenome</name>
    <dbReference type="NCBI Taxonomy" id="1076179"/>
    <lineage>
        <taxon>unclassified sequences</taxon>
        <taxon>metagenomes</taxon>
        <taxon>ecological metagenomes</taxon>
    </lineage>
</organism>
<dbReference type="Pfam" id="PF03992">
    <property type="entry name" value="ABM"/>
    <property type="match status" value="1"/>
</dbReference>
<sequence length="135" mass="15328">MKTSTPVIVSSLIIFLLFAIYGQSQEVTSKSDDQNLVVLVKYKTLPSKNTEAISGLTKLIEVVKQEPNFVSITMLTDKNDPSVIMLYEEWSNETYYHGDHMKTPHLQDFMISSRAYMAGPPEISGWKTEKKFTSE</sequence>
<dbReference type="InterPro" id="IPR050744">
    <property type="entry name" value="AI-2_Isomerase_LsrG"/>
</dbReference>
<dbReference type="EMBL" id="VSSQ01000160">
    <property type="protein sequence ID" value="MPL82246.1"/>
    <property type="molecule type" value="Genomic_DNA"/>
</dbReference>
<protein>
    <recommendedName>
        <fullName evidence="1">ABM domain-containing protein</fullName>
    </recommendedName>
</protein>